<keyword evidence="6" id="KW-1133">Transmembrane helix</keyword>
<dbReference type="EMBL" id="CAQQ02015296">
    <property type="status" value="NOT_ANNOTATED_CDS"/>
    <property type="molecule type" value="Genomic_DNA"/>
</dbReference>
<evidence type="ECO:0000256" key="8">
    <source>
        <dbReference type="ARBA" id="ARBA00023157"/>
    </source>
</evidence>
<proteinExistence type="predicted"/>
<evidence type="ECO:0000256" key="1">
    <source>
        <dbReference type="ARBA" id="ARBA00004167"/>
    </source>
</evidence>
<keyword evidence="9" id="KW-0393">Immunoglobulin domain</keyword>
<evidence type="ECO:0000256" key="5">
    <source>
        <dbReference type="ARBA" id="ARBA00022889"/>
    </source>
</evidence>
<dbReference type="GO" id="GO:0070593">
    <property type="term" value="P:dendrite self-avoidance"/>
    <property type="evidence" value="ECO:0007669"/>
    <property type="project" value="TreeGrafter"/>
</dbReference>
<dbReference type="CDD" id="cd20953">
    <property type="entry name" value="IgI_2_Dscam"/>
    <property type="match status" value="1"/>
</dbReference>
<dbReference type="PROSITE" id="PS50835">
    <property type="entry name" value="IG_LIKE"/>
    <property type="match status" value="15"/>
</dbReference>
<dbReference type="GO" id="GO:0007411">
    <property type="term" value="P:axon guidance"/>
    <property type="evidence" value="ECO:0007669"/>
    <property type="project" value="TreeGrafter"/>
</dbReference>
<dbReference type="EMBL" id="CAQQ02015298">
    <property type="status" value="NOT_ANNOTATED_CDS"/>
    <property type="molecule type" value="Genomic_DNA"/>
</dbReference>
<dbReference type="Proteomes" id="UP000015102">
    <property type="component" value="Unassembled WGS sequence"/>
</dbReference>
<keyword evidence="5" id="KW-0130">Cell adhesion</keyword>
<feature type="domain" description="Ig-like" evidence="10">
    <location>
        <begin position="1009"/>
        <end position="1100"/>
    </location>
</feature>
<feature type="domain" description="Ig-like" evidence="10">
    <location>
        <begin position="1248"/>
        <end position="1339"/>
    </location>
</feature>
<organism evidence="11 12">
    <name type="scientific">Megaselia scalaris</name>
    <name type="common">Humpbacked fly</name>
    <name type="synonym">Phora scalaris</name>
    <dbReference type="NCBI Taxonomy" id="36166"/>
    <lineage>
        <taxon>Eukaryota</taxon>
        <taxon>Metazoa</taxon>
        <taxon>Ecdysozoa</taxon>
        <taxon>Arthropoda</taxon>
        <taxon>Hexapoda</taxon>
        <taxon>Insecta</taxon>
        <taxon>Pterygota</taxon>
        <taxon>Neoptera</taxon>
        <taxon>Endopterygota</taxon>
        <taxon>Diptera</taxon>
        <taxon>Brachycera</taxon>
        <taxon>Muscomorpha</taxon>
        <taxon>Platypezoidea</taxon>
        <taxon>Phoridae</taxon>
        <taxon>Megaseliini</taxon>
        <taxon>Megaselia</taxon>
    </lineage>
</organism>
<keyword evidence="8" id="KW-1015">Disulfide bond</keyword>
<dbReference type="FunFam" id="2.60.40.10:FF:000302">
    <property type="entry name" value="Down syndrome cell adhesion molecule, isoform D"/>
    <property type="match status" value="1"/>
</dbReference>
<dbReference type="FunFam" id="2.60.40.10:FF:000324">
    <property type="entry name" value="Down syndrome cell adhesion molecule, isoform D"/>
    <property type="match status" value="1"/>
</dbReference>
<dbReference type="FunFam" id="2.60.40.10:FF:000308">
    <property type="entry name" value="Down syndrome cell adhesion molecule, isoform D"/>
    <property type="match status" value="1"/>
</dbReference>
<dbReference type="Pfam" id="PF13927">
    <property type="entry name" value="Ig_3"/>
    <property type="match status" value="8"/>
</dbReference>
<dbReference type="Gene3D" id="2.60.40.10">
    <property type="entry name" value="Immunoglobulins"/>
    <property type="match status" value="18"/>
</dbReference>
<evidence type="ECO:0000256" key="4">
    <source>
        <dbReference type="ARBA" id="ARBA00022737"/>
    </source>
</evidence>
<dbReference type="InterPro" id="IPR013098">
    <property type="entry name" value="Ig_I-set"/>
</dbReference>
<dbReference type="InterPro" id="IPR003599">
    <property type="entry name" value="Ig_sub"/>
</dbReference>
<reference evidence="11" key="2">
    <citation type="submission" date="2015-06" db="UniProtKB">
        <authorList>
            <consortium name="EnsemblMetazoa"/>
        </authorList>
    </citation>
    <scope>IDENTIFICATION</scope>
</reference>
<dbReference type="OMA" id="NRMTRIF"/>
<evidence type="ECO:0000259" key="10">
    <source>
        <dbReference type="PROSITE" id="PS50835"/>
    </source>
</evidence>
<dbReference type="EnsemblMetazoa" id="MESCA007517-RA">
    <property type="protein sequence ID" value="MESCA007517-PA"/>
    <property type="gene ID" value="MESCA007517"/>
</dbReference>
<feature type="domain" description="Ig-like" evidence="10">
    <location>
        <begin position="543"/>
        <end position="635"/>
    </location>
</feature>
<feature type="domain" description="Ig-like" evidence="10">
    <location>
        <begin position="440"/>
        <end position="532"/>
    </location>
</feature>
<feature type="domain" description="Ig-like" evidence="10">
    <location>
        <begin position="1484"/>
        <end position="1575"/>
    </location>
</feature>
<feature type="domain" description="Ig-like" evidence="10">
    <location>
        <begin position="288"/>
        <end position="372"/>
    </location>
</feature>
<dbReference type="Pfam" id="PF07679">
    <property type="entry name" value="I-set"/>
    <property type="match status" value="7"/>
</dbReference>
<dbReference type="SMART" id="SM00408">
    <property type="entry name" value="IGc2"/>
    <property type="match status" value="14"/>
</dbReference>
<evidence type="ECO:0000256" key="9">
    <source>
        <dbReference type="ARBA" id="ARBA00023319"/>
    </source>
</evidence>
<dbReference type="HOGENOM" id="CLU_245232_0_0_1"/>
<comment type="subcellular location">
    <subcellularLocation>
        <location evidence="1">Membrane</location>
        <topology evidence="1">Single-pass membrane protein</topology>
    </subcellularLocation>
</comment>
<dbReference type="InterPro" id="IPR007110">
    <property type="entry name" value="Ig-like_dom"/>
</dbReference>
<feature type="domain" description="Ig-like" evidence="10">
    <location>
        <begin position="7"/>
        <end position="99"/>
    </location>
</feature>
<protein>
    <recommendedName>
        <fullName evidence="10">Ig-like domain-containing protein</fullName>
    </recommendedName>
</protein>
<keyword evidence="4" id="KW-0677">Repeat</keyword>
<keyword evidence="2" id="KW-0812">Transmembrane</keyword>
<dbReference type="EMBL" id="CAQQ02015297">
    <property type="status" value="NOT_ANNOTATED_CDS"/>
    <property type="molecule type" value="Genomic_DNA"/>
</dbReference>
<dbReference type="InterPro" id="IPR013783">
    <property type="entry name" value="Ig-like_fold"/>
</dbReference>
<dbReference type="GO" id="GO:0007156">
    <property type="term" value="P:homophilic cell adhesion via plasma membrane adhesion molecules"/>
    <property type="evidence" value="ECO:0007669"/>
    <property type="project" value="TreeGrafter"/>
</dbReference>
<dbReference type="CDD" id="cd00096">
    <property type="entry name" value="Ig"/>
    <property type="match status" value="1"/>
</dbReference>
<dbReference type="CDD" id="cd20958">
    <property type="entry name" value="IgI_5_Dscam"/>
    <property type="match status" value="1"/>
</dbReference>
<dbReference type="InterPro" id="IPR036179">
    <property type="entry name" value="Ig-like_dom_sf"/>
</dbReference>
<dbReference type="SMART" id="SM00409">
    <property type="entry name" value="IG"/>
    <property type="match status" value="15"/>
</dbReference>
<feature type="domain" description="Ig-like" evidence="10">
    <location>
        <begin position="189"/>
        <end position="283"/>
    </location>
</feature>
<dbReference type="InterPro" id="IPR003598">
    <property type="entry name" value="Ig_sub2"/>
</dbReference>
<dbReference type="GO" id="GO:0098632">
    <property type="term" value="F:cell-cell adhesion mediator activity"/>
    <property type="evidence" value="ECO:0007669"/>
    <property type="project" value="TreeGrafter"/>
</dbReference>
<feature type="domain" description="Ig-like" evidence="10">
    <location>
        <begin position="103"/>
        <end position="182"/>
    </location>
</feature>
<feature type="domain" description="Ig-like" evidence="10">
    <location>
        <begin position="815"/>
        <end position="909"/>
    </location>
</feature>
<dbReference type="PANTHER" id="PTHR10075:SF53">
    <property type="entry name" value="DOWN SYNDROME CELL ADHESION MOLECULE 1, ISOFORM BQ"/>
    <property type="match status" value="1"/>
</dbReference>
<feature type="domain" description="Ig-like" evidence="10">
    <location>
        <begin position="718"/>
        <end position="810"/>
    </location>
</feature>
<feature type="domain" description="Ig-like" evidence="10">
    <location>
        <begin position="912"/>
        <end position="1006"/>
    </location>
</feature>
<dbReference type="GO" id="GO:0005886">
    <property type="term" value="C:plasma membrane"/>
    <property type="evidence" value="ECO:0007669"/>
    <property type="project" value="TreeGrafter"/>
</dbReference>
<keyword evidence="12" id="KW-1185">Reference proteome</keyword>
<accession>T1GUU6</accession>
<dbReference type="CDD" id="cd20956">
    <property type="entry name" value="IgI_4_Dscam"/>
    <property type="match status" value="1"/>
</dbReference>
<reference evidence="12" key="1">
    <citation type="submission" date="2013-02" db="EMBL/GenBank/DDBJ databases">
        <authorList>
            <person name="Hughes D."/>
        </authorList>
    </citation>
    <scope>NUCLEOTIDE SEQUENCE</scope>
    <source>
        <strain>Durham</strain>
        <strain evidence="12">NC isolate 2 -- Noor lab</strain>
    </source>
</reference>
<dbReference type="GO" id="GO:0030424">
    <property type="term" value="C:axon"/>
    <property type="evidence" value="ECO:0007669"/>
    <property type="project" value="TreeGrafter"/>
</dbReference>
<dbReference type="PANTHER" id="PTHR10075">
    <property type="entry name" value="BASIGIN RELATED"/>
    <property type="match status" value="1"/>
</dbReference>
<feature type="domain" description="Ig-like" evidence="10">
    <location>
        <begin position="1152"/>
        <end position="1243"/>
    </location>
</feature>
<evidence type="ECO:0000313" key="11">
    <source>
        <dbReference type="EnsemblMetazoa" id="MESCA007517-PA"/>
    </source>
</evidence>
<keyword evidence="7" id="KW-0472">Membrane</keyword>
<name>T1GUU6_MEGSC</name>
<evidence type="ECO:0000313" key="12">
    <source>
        <dbReference type="Proteomes" id="UP000015102"/>
    </source>
</evidence>
<dbReference type="FunFam" id="2.60.40.10:FF:000017">
    <property type="entry name" value="Down syndrome cell adhesion molecule b"/>
    <property type="match status" value="11"/>
</dbReference>
<sequence>PVGSVAPKISFDNQFKQAAVGLSESISIFCPAQSYPVPAFRWYKFIEGTTRKQAVVLNDRVKQVSGTLIIKDAVVEDSGKYLCVVNNSVGGESVETVLTVTAPLSAKIDPPSQVVDFGRPAIFTCQFSGNPIKTISWFKDGKDIKHKEAIFKIESVKKEDKGMYQCFIRNDQESAEASAELKLGGRFDPPVIRHKFQEETMQPGPSVFLKCTAGGNPTPEISWELDDKKIINNEHFQVGQYVTVNGDVVSYLNITSVHANDGGLYKCIASSKVGTAEHSARLNVYGLPYIRQMDKKAIVAGETLIVTCPVAGYPIDSIVWERDNRPLPINRKQKVFPNGTLIIENVERNSDQASYTCVAKNAEGYSARKALEVQVMVPPQISAFSFGDEPSNNGDMAGVQCMVSKGDLPLNIHWTLNNETLTSGDYDISISRLNQRTMAPSISPFHFGDTPLNREEFASVTCVVPQGDLPLDIYWTLNNALIINGENGFSLLRLNKRASILSIDSLEAQHRGIYKCIANNSAGFSEFSKELTRINMCLSIVPPQIIDFSFGDEPANTGEMATVTCLVPKGDLPVNIYWNFNNKTINSGDHDISIARLNPRTSLLSIASLEGVHRGTFTCIANNKAGFTATSSVLHVNGDLPLNIYWNLNNRTINNGYHEISIARLNPRTSLLSITSLEGVHRGTFSCIANNKAGFTEISAILHVNVVSLNMCLSKVPPQIVEFSFGDEPSNIGEMASIQCLVPKGDIPLNINWNLNNRSIHNGLIDIKILRLNPRTSLLSIESLEGSHRGTYTCIANNKAGFTEYSAVLKVNVAPVITHFTFGDSPLNRGEMASVTCLVPQGDLPLDIFWALNSALIVNGEDGFSVLRINKRTSILNIDSLESYHRGVYKCIANNSAGYSEFMSELKVNVLPKIVPFSYEDTIHVGESIDLLCQVSKGDQPMQITWTFESNKSSYDRQPSITTHRISKTASALNIPSATEYHSGIYICTVSNHAGKTVYNTSVTVNVPPKIAPFSFGEFPVSFGDVVSVQCTIAGGDLPVDVKWLINGEEIASYLEIMLDKRGKRIHVLTIESVSGKHAGNYTCMAFNNAGLVNQTSELKVNGINVVKGGKKASMLTIESVNGRHAGNYTCTAKNSAGSESYSTNLSVNVQPKIAPFDFGDVPANFEDSSSVTCLVLSGDLPIDIQWLFNDYPINSFSGISILKAGKKGSMLMIESVNERHAGNFTCRASNSAGSVSHSAQLIVNVKPKISPFDFGEVPANFEDSSSVTCLVLSGDLPVDIQWLFNDYPINSYSGITIGKMGKKGSVLMIESVNGRHAGNYTCQVSNSAGSETHSATLVVNVLRNGKKASVLTIESVNGRHAGNFTCRAKNFAGSSTYSAMLVVNVPPKIAHFDFGEEPANFGDSASVMCLILSGDLPVDIEWLFNDYPVNSYMGVSIMKGSKKNSILTIESVTGRHAGNYTCTARNSANSVSQSAELIVNVPPKIAHFDFGDEPANFGDSASLMCLVLSGDLPIDIEWLFNDYPVNSYMGISIMRGSKKNSMLTIESVNGRHAGNYTCIARNSANSVSQSAELIVNG</sequence>
<dbReference type="STRING" id="36166.T1GUU6"/>
<evidence type="ECO:0000256" key="2">
    <source>
        <dbReference type="ARBA" id="ARBA00022692"/>
    </source>
</evidence>
<evidence type="ECO:0000256" key="6">
    <source>
        <dbReference type="ARBA" id="ARBA00022989"/>
    </source>
</evidence>
<feature type="domain" description="Ig-like" evidence="10">
    <location>
        <begin position="1114"/>
        <end position="1147"/>
    </location>
</feature>
<feature type="domain" description="Ig-like" evidence="10">
    <location>
        <begin position="1388"/>
        <end position="1479"/>
    </location>
</feature>
<evidence type="ECO:0000256" key="7">
    <source>
        <dbReference type="ARBA" id="ARBA00023136"/>
    </source>
</evidence>
<keyword evidence="3" id="KW-0732">Signal</keyword>
<evidence type="ECO:0000256" key="3">
    <source>
        <dbReference type="ARBA" id="ARBA00022729"/>
    </source>
</evidence>
<dbReference type="SUPFAM" id="SSF48726">
    <property type="entry name" value="Immunoglobulin"/>
    <property type="match status" value="17"/>
</dbReference>